<keyword evidence="4 9" id="KW-0808">Transferase</keyword>
<dbReference type="Gene3D" id="3.40.1160.10">
    <property type="entry name" value="Acetylglutamate kinase-like"/>
    <property type="match status" value="1"/>
</dbReference>
<name>M8DFG9_9BACL</name>
<dbReference type="NCBIfam" id="TIGR00761">
    <property type="entry name" value="argB"/>
    <property type="match status" value="1"/>
</dbReference>
<protein>
    <recommendedName>
        <fullName evidence="9">Acetylglutamate kinase</fullName>
        <ecNumber evidence="9">2.7.2.8</ecNumber>
    </recommendedName>
    <alternativeName>
        <fullName evidence="9">N-acetyl-L-glutamate 5-phosphotransferase</fullName>
    </alternativeName>
    <alternativeName>
        <fullName evidence="9">NAG kinase</fullName>
        <shortName evidence="9">NAGK</shortName>
    </alternativeName>
</protein>
<comment type="function">
    <text evidence="9">Catalyzes the ATP-dependent phosphorylation of N-acetyl-L-glutamate.</text>
</comment>
<evidence type="ECO:0000256" key="1">
    <source>
        <dbReference type="ARBA" id="ARBA00004828"/>
    </source>
</evidence>
<dbReference type="InterPro" id="IPR036393">
    <property type="entry name" value="AceGlu_kinase-like_sf"/>
</dbReference>
<dbReference type="PANTHER" id="PTHR23342">
    <property type="entry name" value="N-ACETYLGLUTAMATE SYNTHASE"/>
    <property type="match status" value="1"/>
</dbReference>
<evidence type="ECO:0000256" key="4">
    <source>
        <dbReference type="ARBA" id="ARBA00022679"/>
    </source>
</evidence>
<feature type="binding site" evidence="9">
    <location>
        <position position="63"/>
    </location>
    <ligand>
        <name>substrate</name>
    </ligand>
</feature>
<dbReference type="EC" id="2.7.2.8" evidence="9"/>
<dbReference type="AlphaFoldDB" id="M8DFG9"/>
<evidence type="ECO:0000256" key="2">
    <source>
        <dbReference type="ARBA" id="ARBA00022571"/>
    </source>
</evidence>
<evidence type="ECO:0000256" key="8">
    <source>
        <dbReference type="ARBA" id="ARBA00048141"/>
    </source>
</evidence>
<dbReference type="GO" id="GO:0042450">
    <property type="term" value="P:L-arginine biosynthetic process via ornithine"/>
    <property type="evidence" value="ECO:0007669"/>
    <property type="project" value="UniProtKB-UniRule"/>
</dbReference>
<keyword evidence="9" id="KW-0963">Cytoplasm</keyword>
<dbReference type="OrthoDB" id="9803155at2"/>
<dbReference type="InterPro" id="IPR037528">
    <property type="entry name" value="ArgB"/>
</dbReference>
<dbReference type="PRINTS" id="PR00474">
    <property type="entry name" value="GLU5KINASE"/>
</dbReference>
<dbReference type="UniPathway" id="UPA00068">
    <property type="reaction ID" value="UER00107"/>
</dbReference>
<feature type="domain" description="Aspartate/glutamate/uridylate kinase" evidence="10">
    <location>
        <begin position="4"/>
        <end position="238"/>
    </location>
</feature>
<feature type="site" description="Transition state stabilizer" evidence="9">
    <location>
        <position position="220"/>
    </location>
</feature>
<dbReference type="GO" id="GO:0003991">
    <property type="term" value="F:acetylglutamate kinase activity"/>
    <property type="evidence" value="ECO:0007669"/>
    <property type="project" value="UniProtKB-UniRule"/>
</dbReference>
<dbReference type="GO" id="GO:0005737">
    <property type="term" value="C:cytoplasm"/>
    <property type="evidence" value="ECO:0007669"/>
    <property type="project" value="UniProtKB-SubCell"/>
</dbReference>
<accession>M8DFG9</accession>
<dbReference type="InterPro" id="IPR004662">
    <property type="entry name" value="AcgluKinase_fam"/>
</dbReference>
<feature type="site" description="Transition state stabilizer" evidence="9">
    <location>
        <position position="8"/>
    </location>
</feature>
<dbReference type="GO" id="GO:0005524">
    <property type="term" value="F:ATP binding"/>
    <property type="evidence" value="ECO:0007669"/>
    <property type="project" value="UniProtKB-UniRule"/>
</dbReference>
<dbReference type="PANTHER" id="PTHR23342:SF0">
    <property type="entry name" value="N-ACETYLGLUTAMATE SYNTHASE, MITOCHONDRIAL"/>
    <property type="match status" value="1"/>
</dbReference>
<evidence type="ECO:0000256" key="5">
    <source>
        <dbReference type="ARBA" id="ARBA00022741"/>
    </source>
</evidence>
<evidence type="ECO:0000313" key="11">
    <source>
        <dbReference type="EMBL" id="EMT52223.1"/>
    </source>
</evidence>
<dbReference type="PIRSF" id="PIRSF000728">
    <property type="entry name" value="NAGK"/>
    <property type="match status" value="1"/>
</dbReference>
<evidence type="ECO:0000259" key="10">
    <source>
        <dbReference type="Pfam" id="PF00696"/>
    </source>
</evidence>
<proteinExistence type="inferred from homology"/>
<dbReference type="Proteomes" id="UP000012081">
    <property type="component" value="Unassembled WGS sequence"/>
</dbReference>
<comment type="similarity">
    <text evidence="9">Belongs to the acetylglutamate kinase family. ArgB subfamily.</text>
</comment>
<evidence type="ECO:0000256" key="9">
    <source>
        <dbReference type="HAMAP-Rule" id="MF_00082"/>
    </source>
</evidence>
<dbReference type="SUPFAM" id="SSF53633">
    <property type="entry name" value="Carbamate kinase-like"/>
    <property type="match status" value="1"/>
</dbReference>
<keyword evidence="6 9" id="KW-0418">Kinase</keyword>
<gene>
    <name evidence="9" type="primary">argB</name>
    <name evidence="11" type="ORF">I532_11239</name>
</gene>
<dbReference type="CDD" id="cd04238">
    <property type="entry name" value="AAK_NAGK-like"/>
    <property type="match status" value="1"/>
</dbReference>
<feature type="binding site" evidence="9">
    <location>
        <position position="156"/>
    </location>
    <ligand>
        <name>substrate</name>
    </ligand>
</feature>
<dbReference type="InterPro" id="IPR001048">
    <property type="entry name" value="Asp/Glu/Uridylate_kinase"/>
</dbReference>
<evidence type="ECO:0000256" key="3">
    <source>
        <dbReference type="ARBA" id="ARBA00022605"/>
    </source>
</evidence>
<dbReference type="GeneID" id="89497715"/>
<comment type="catalytic activity">
    <reaction evidence="8 9">
        <text>N-acetyl-L-glutamate + ATP = N-acetyl-L-glutamyl 5-phosphate + ADP</text>
        <dbReference type="Rhea" id="RHEA:14629"/>
        <dbReference type="ChEBI" id="CHEBI:30616"/>
        <dbReference type="ChEBI" id="CHEBI:44337"/>
        <dbReference type="ChEBI" id="CHEBI:57936"/>
        <dbReference type="ChEBI" id="CHEBI:456216"/>
        <dbReference type="EC" id="2.7.2.8"/>
    </reaction>
</comment>
<comment type="caution">
    <text evidence="11">The sequence shown here is derived from an EMBL/GenBank/DDBJ whole genome shotgun (WGS) entry which is preliminary data.</text>
</comment>
<evidence type="ECO:0000256" key="7">
    <source>
        <dbReference type="ARBA" id="ARBA00022840"/>
    </source>
</evidence>
<dbReference type="PATRIC" id="fig|1300222.3.peg.2343"/>
<evidence type="ECO:0000313" key="12">
    <source>
        <dbReference type="Proteomes" id="UP000012081"/>
    </source>
</evidence>
<evidence type="ECO:0000256" key="6">
    <source>
        <dbReference type="ARBA" id="ARBA00022777"/>
    </source>
</evidence>
<organism evidence="11 12">
    <name type="scientific">Brevibacillus borstelensis AK1</name>
    <dbReference type="NCBI Taxonomy" id="1300222"/>
    <lineage>
        <taxon>Bacteria</taxon>
        <taxon>Bacillati</taxon>
        <taxon>Bacillota</taxon>
        <taxon>Bacilli</taxon>
        <taxon>Bacillales</taxon>
        <taxon>Paenibacillaceae</taxon>
        <taxon>Brevibacillus</taxon>
    </lineage>
</organism>
<dbReference type="STRING" id="1300222.I532_11239"/>
<sequence length="270" mass="28045">MQGIVVIKCGGSTMEQLPGSFFQTIARLQKMGKQLVIVHGGGPAINSMLERLAISSVFVDGLRVTCEDTLEVVEMVLCGQINKWLVRRLTEHGARAWGVSGMDGSMLTAVRTEKPLGWVGEVKAVDAAIPRTILGQGYVPVIAPLAAGIDGAERYNVNADVSAGAIAAALRAESLIMVTDVPGILKPEADGTKALVSKTDEAEIGRMISEGMITGGMIPKVQAALDALSAGVAQVVICRGTAEDLLKVCQGEPAGTAIVAAAAEKNQAAR</sequence>
<keyword evidence="12" id="KW-1185">Reference proteome</keyword>
<dbReference type="RefSeq" id="WP_003388286.1">
    <property type="nucleotide sequence ID" value="NZ_APBN01000004.1"/>
</dbReference>
<keyword evidence="5 9" id="KW-0547">Nucleotide-binding</keyword>
<dbReference type="Pfam" id="PF00696">
    <property type="entry name" value="AA_kinase"/>
    <property type="match status" value="1"/>
</dbReference>
<comment type="subcellular location">
    <subcellularLocation>
        <location evidence="9">Cytoplasm</location>
    </subcellularLocation>
</comment>
<reference evidence="11 12" key="1">
    <citation type="submission" date="2013-03" db="EMBL/GenBank/DDBJ databases">
        <title>Assembly of a new bacterial strain Brevibacillus borstelensis AK1.</title>
        <authorList>
            <person name="Rajan I."/>
            <person name="PoliReddy D."/>
            <person name="Sugumar T."/>
            <person name="Rathinam K."/>
            <person name="Alqarawi S."/>
            <person name="Khalil A.B."/>
            <person name="Sivakumar N."/>
        </authorList>
    </citation>
    <scope>NUCLEOTIDE SEQUENCE [LARGE SCALE GENOMIC DNA]</scope>
    <source>
        <strain evidence="11 12">AK1</strain>
    </source>
</reference>
<feature type="binding site" evidence="9">
    <location>
        <begin position="41"/>
        <end position="42"/>
    </location>
    <ligand>
        <name>substrate</name>
    </ligand>
</feature>
<keyword evidence="3 9" id="KW-0028">Amino-acid biosynthesis</keyword>
<dbReference type="InterPro" id="IPR001057">
    <property type="entry name" value="Glu/AcGlu_kinase"/>
</dbReference>
<comment type="pathway">
    <text evidence="1 9">Amino-acid biosynthesis; L-arginine biosynthesis; N(2)-acetyl-L-ornithine from L-glutamate: step 2/4.</text>
</comment>
<dbReference type="FunFam" id="3.40.1160.10:FF:000004">
    <property type="entry name" value="Acetylglutamate kinase"/>
    <property type="match status" value="1"/>
</dbReference>
<keyword evidence="7 9" id="KW-0067">ATP-binding</keyword>
<dbReference type="HAMAP" id="MF_00082">
    <property type="entry name" value="ArgB"/>
    <property type="match status" value="1"/>
</dbReference>
<keyword evidence="2 9" id="KW-0055">Arginine biosynthesis</keyword>
<dbReference type="EMBL" id="APBN01000004">
    <property type="protein sequence ID" value="EMT52223.1"/>
    <property type="molecule type" value="Genomic_DNA"/>
</dbReference>